<comment type="caution">
    <text evidence="10">The sequence shown here is derived from an EMBL/GenBank/DDBJ whole genome shotgun (WGS) entry which is preliminary data.</text>
</comment>
<evidence type="ECO:0000313" key="11">
    <source>
        <dbReference type="Proteomes" id="UP000196803"/>
    </source>
</evidence>
<keyword evidence="2" id="KW-1003">Cell membrane</keyword>
<feature type="transmembrane region" description="Helical" evidence="8">
    <location>
        <begin position="138"/>
        <end position="159"/>
    </location>
</feature>
<gene>
    <name evidence="10" type="ORF">SAMN05216240_2734</name>
</gene>
<feature type="transmembrane region" description="Helical" evidence="8">
    <location>
        <begin position="413"/>
        <end position="430"/>
    </location>
</feature>
<feature type="transmembrane region" description="Helical" evidence="8">
    <location>
        <begin position="179"/>
        <end position="202"/>
    </location>
</feature>
<evidence type="ECO:0000256" key="7">
    <source>
        <dbReference type="ARBA" id="ARBA00023136"/>
    </source>
</evidence>
<keyword evidence="11" id="KW-1185">Reference proteome</keyword>
<name>A0ABY1SBX0_CALBS</name>
<evidence type="ECO:0000256" key="4">
    <source>
        <dbReference type="ARBA" id="ARBA00022679"/>
    </source>
</evidence>
<accession>A0ABY1SBX0</accession>
<dbReference type="InterPro" id="IPR038731">
    <property type="entry name" value="RgtA/B/C-like"/>
</dbReference>
<feature type="transmembrane region" description="Helical" evidence="8">
    <location>
        <begin position="385"/>
        <end position="406"/>
    </location>
</feature>
<comment type="subcellular location">
    <subcellularLocation>
        <location evidence="1">Cell membrane</location>
        <topology evidence="1">Multi-pass membrane protein</topology>
    </subcellularLocation>
</comment>
<feature type="transmembrane region" description="Helical" evidence="8">
    <location>
        <begin position="5"/>
        <end position="23"/>
    </location>
</feature>
<evidence type="ECO:0000256" key="6">
    <source>
        <dbReference type="ARBA" id="ARBA00022989"/>
    </source>
</evidence>
<dbReference type="InterPro" id="IPR050297">
    <property type="entry name" value="LipidA_mod_glycosyltrf_83"/>
</dbReference>
<evidence type="ECO:0000256" key="8">
    <source>
        <dbReference type="SAM" id="Phobius"/>
    </source>
</evidence>
<keyword evidence="6 8" id="KW-1133">Transmembrane helix</keyword>
<feature type="transmembrane region" description="Helical" evidence="8">
    <location>
        <begin position="59"/>
        <end position="78"/>
    </location>
</feature>
<sequence>MKHNIIIFLYLFFIALFQRTIIITNYPTYVFTILMGLFILFIVKSRKYIAYIIDKHKDTFVFMLFCVGLILRILYYFIVKPMPCSDFLFYHQYATNISNGIFSPLDKTCLIFPHRVGFSLLLGLVYFLIGASFTKGSLINILFSMINLLLIYILALKMYDKHTANVVSILYALWPAQIMYSSVIASENLFITFFLTAVLFFIESIDNTPSKNIIFSLLCGIFIALAQRIRPVAQMLILVLFISGFVIIKIKKKNGFIEKTYLIILVSFIITILIMNAVIKFLTGVPLRWSIGYNFMVGTNLKSHDVYNNKDALILGKYNYDFKKVHKESFKIAIERIKLHPKGFLKLIEEKIAILWGDETCSINWSFTQRANLKLSRNTLIKEFLIIYVQVFYLVLLFFIIFGLLFSLKKDSIIISVLVFLIHFLSYFLLEVQSRYHYPAIIFLLPIAAYGMKDFKLECLKNFLKCIQRS</sequence>
<dbReference type="RefSeq" id="WP_015906985.1">
    <property type="nucleotide sequence ID" value="NZ_FUZL01000001.1"/>
</dbReference>
<dbReference type="GO" id="GO:0016757">
    <property type="term" value="F:glycosyltransferase activity"/>
    <property type="evidence" value="ECO:0007669"/>
    <property type="project" value="UniProtKB-KW"/>
</dbReference>
<keyword evidence="5 8" id="KW-0812">Transmembrane</keyword>
<reference evidence="10 11" key="1">
    <citation type="submission" date="2017-05" db="EMBL/GenBank/DDBJ databases">
        <authorList>
            <person name="Varghese N."/>
            <person name="Submissions S."/>
        </authorList>
    </citation>
    <scope>NUCLEOTIDE SEQUENCE [LARGE SCALE GENOMIC DNA]</scope>
    <source>
        <strain evidence="10 11">MACB1020</strain>
    </source>
</reference>
<evidence type="ECO:0000256" key="2">
    <source>
        <dbReference type="ARBA" id="ARBA00022475"/>
    </source>
</evidence>
<dbReference type="Proteomes" id="UP000196803">
    <property type="component" value="Unassembled WGS sequence"/>
</dbReference>
<protein>
    <submittedName>
        <fullName evidence="10">Dolichyl-phosphate-mannose-protein mannosyltransferase</fullName>
    </submittedName>
</protein>
<keyword evidence="3 10" id="KW-0328">Glycosyltransferase</keyword>
<proteinExistence type="predicted"/>
<dbReference type="PANTHER" id="PTHR33908:SF11">
    <property type="entry name" value="MEMBRANE PROTEIN"/>
    <property type="match status" value="1"/>
</dbReference>
<evidence type="ECO:0000256" key="3">
    <source>
        <dbReference type="ARBA" id="ARBA00022676"/>
    </source>
</evidence>
<evidence type="ECO:0000313" key="10">
    <source>
        <dbReference type="EMBL" id="SMR95631.1"/>
    </source>
</evidence>
<feature type="domain" description="Glycosyltransferase RgtA/B/C/D-like" evidence="9">
    <location>
        <begin position="118"/>
        <end position="271"/>
    </location>
</feature>
<keyword evidence="7 8" id="KW-0472">Membrane</keyword>
<evidence type="ECO:0000259" key="9">
    <source>
        <dbReference type="Pfam" id="PF13231"/>
    </source>
</evidence>
<organism evidence="10 11">
    <name type="scientific">Caldicellulosiruptor bescii</name>
    <name type="common">Anaerocellum thermophilum</name>
    <dbReference type="NCBI Taxonomy" id="31899"/>
    <lineage>
        <taxon>Bacteria</taxon>
        <taxon>Bacillati</taxon>
        <taxon>Bacillota</taxon>
        <taxon>Bacillota incertae sedis</taxon>
        <taxon>Caldicellulosiruptorales</taxon>
        <taxon>Caldicellulosiruptoraceae</taxon>
        <taxon>Caldicellulosiruptor</taxon>
    </lineage>
</organism>
<feature type="transmembrane region" description="Helical" evidence="8">
    <location>
        <begin position="29"/>
        <end position="47"/>
    </location>
</feature>
<feature type="transmembrane region" description="Helical" evidence="8">
    <location>
        <begin position="260"/>
        <end position="279"/>
    </location>
</feature>
<evidence type="ECO:0000256" key="1">
    <source>
        <dbReference type="ARBA" id="ARBA00004651"/>
    </source>
</evidence>
<dbReference type="EMBL" id="FXXC01000001">
    <property type="protein sequence ID" value="SMR95631.1"/>
    <property type="molecule type" value="Genomic_DNA"/>
</dbReference>
<dbReference type="PANTHER" id="PTHR33908">
    <property type="entry name" value="MANNOSYLTRANSFERASE YKCB-RELATED"/>
    <property type="match status" value="1"/>
</dbReference>
<feature type="transmembrane region" description="Helical" evidence="8">
    <location>
        <begin position="232"/>
        <end position="248"/>
    </location>
</feature>
<feature type="transmembrane region" description="Helical" evidence="8">
    <location>
        <begin position="436"/>
        <end position="452"/>
    </location>
</feature>
<evidence type="ECO:0000256" key="5">
    <source>
        <dbReference type="ARBA" id="ARBA00022692"/>
    </source>
</evidence>
<keyword evidence="4" id="KW-0808">Transferase</keyword>
<feature type="transmembrane region" description="Helical" evidence="8">
    <location>
        <begin position="209"/>
        <end position="226"/>
    </location>
</feature>
<feature type="transmembrane region" description="Helical" evidence="8">
    <location>
        <begin position="112"/>
        <end position="131"/>
    </location>
</feature>
<dbReference type="Pfam" id="PF13231">
    <property type="entry name" value="PMT_2"/>
    <property type="match status" value="1"/>
</dbReference>